<dbReference type="Proteomes" id="UP000270094">
    <property type="component" value="Unassembled WGS sequence"/>
</dbReference>
<name>A0A3P7IZP1_STRVU</name>
<protein>
    <submittedName>
        <fullName evidence="1">Uncharacterized protein</fullName>
    </submittedName>
</protein>
<dbReference type="EMBL" id="UYYB01030910">
    <property type="protein sequence ID" value="VDM73473.1"/>
    <property type="molecule type" value="Genomic_DNA"/>
</dbReference>
<proteinExistence type="predicted"/>
<keyword evidence="2" id="KW-1185">Reference proteome</keyword>
<accession>A0A3P7IZP1</accession>
<gene>
    <name evidence="1" type="ORF">SVUK_LOCUS8471</name>
</gene>
<evidence type="ECO:0000313" key="2">
    <source>
        <dbReference type="Proteomes" id="UP000270094"/>
    </source>
</evidence>
<dbReference type="AlphaFoldDB" id="A0A3P7IZP1"/>
<reference evidence="1 2" key="1">
    <citation type="submission" date="2018-11" db="EMBL/GenBank/DDBJ databases">
        <authorList>
            <consortium name="Pathogen Informatics"/>
        </authorList>
    </citation>
    <scope>NUCLEOTIDE SEQUENCE [LARGE SCALE GENOMIC DNA]</scope>
</reference>
<evidence type="ECO:0000313" key="1">
    <source>
        <dbReference type="EMBL" id="VDM73473.1"/>
    </source>
</evidence>
<organism evidence="1 2">
    <name type="scientific">Strongylus vulgaris</name>
    <name type="common">Blood worm</name>
    <dbReference type="NCBI Taxonomy" id="40348"/>
    <lineage>
        <taxon>Eukaryota</taxon>
        <taxon>Metazoa</taxon>
        <taxon>Ecdysozoa</taxon>
        <taxon>Nematoda</taxon>
        <taxon>Chromadorea</taxon>
        <taxon>Rhabditida</taxon>
        <taxon>Rhabditina</taxon>
        <taxon>Rhabditomorpha</taxon>
        <taxon>Strongyloidea</taxon>
        <taxon>Strongylidae</taxon>
        <taxon>Strongylus</taxon>
    </lineage>
</organism>
<dbReference type="SUPFAM" id="SSF53474">
    <property type="entry name" value="alpha/beta-Hydrolases"/>
    <property type="match status" value="1"/>
</dbReference>
<dbReference type="InterPro" id="IPR029058">
    <property type="entry name" value="AB_hydrolase_fold"/>
</dbReference>
<sequence length="103" mass="11667">MMGNVMGIPLRWMSEEMLQKYLMEPLKKAGLDMVSDKRIGNITCPILMMHAENDHVIPVALARKLKDAAVAAGRDVKYVEFESAKNYKHKFIYMAPDLSSLIP</sequence>
<dbReference type="OrthoDB" id="10249433at2759"/>
<dbReference type="Gene3D" id="3.40.50.1820">
    <property type="entry name" value="alpha/beta hydrolase"/>
    <property type="match status" value="1"/>
</dbReference>